<dbReference type="EMBL" id="JADDUC010000060">
    <property type="protein sequence ID" value="KAG0120681.1"/>
    <property type="molecule type" value="Genomic_DNA"/>
</dbReference>
<dbReference type="EMBL" id="JADDUC020000005">
    <property type="protein sequence ID" value="KAI1239215.1"/>
    <property type="molecule type" value="Genomic_DNA"/>
</dbReference>
<name>A0A835NT15_9PASS</name>
<dbReference type="AlphaFoldDB" id="A0A835NT15"/>
<evidence type="ECO:0000313" key="2">
    <source>
        <dbReference type="EMBL" id="KAI1239215.1"/>
    </source>
</evidence>
<reference evidence="2 3" key="2">
    <citation type="journal article" date="2021" name="J. Hered.">
        <title>Feather Gene Expression Elucidates the Developmental Basis of Plumage Iridescence in African Starlings.</title>
        <authorList>
            <person name="Rubenstein D.R."/>
            <person name="Corvelo A."/>
            <person name="MacManes M.D."/>
            <person name="Maia R."/>
            <person name="Narzisi G."/>
            <person name="Rousaki A."/>
            <person name="Vandenabeele P."/>
            <person name="Shawkey M.D."/>
            <person name="Solomon J."/>
        </authorList>
    </citation>
    <scope>NUCLEOTIDE SEQUENCE [LARGE SCALE GENOMIC DNA]</scope>
    <source>
        <strain evidence="2">SS15</strain>
    </source>
</reference>
<protein>
    <submittedName>
        <fullName evidence="1">Uncharacterized protein</fullName>
    </submittedName>
</protein>
<gene>
    <name evidence="2" type="ORF">IHE44_0012329</name>
    <name evidence="1" type="ORF">IHE44_012197</name>
</gene>
<dbReference type="OrthoDB" id="9868878at2759"/>
<dbReference type="InterPro" id="IPR003690">
    <property type="entry name" value="MTERF"/>
</dbReference>
<keyword evidence="3" id="KW-1185">Reference proteome</keyword>
<dbReference type="GO" id="GO:0006393">
    <property type="term" value="P:termination of mitochondrial transcription"/>
    <property type="evidence" value="ECO:0007669"/>
    <property type="project" value="TreeGrafter"/>
</dbReference>
<evidence type="ECO:0000313" key="3">
    <source>
        <dbReference type="Proteomes" id="UP000618051"/>
    </source>
</evidence>
<organism evidence="1">
    <name type="scientific">Lamprotornis superbus</name>
    <dbReference type="NCBI Taxonomy" id="245042"/>
    <lineage>
        <taxon>Eukaryota</taxon>
        <taxon>Metazoa</taxon>
        <taxon>Chordata</taxon>
        <taxon>Craniata</taxon>
        <taxon>Vertebrata</taxon>
        <taxon>Euteleostomi</taxon>
        <taxon>Archelosauria</taxon>
        <taxon>Archosauria</taxon>
        <taxon>Dinosauria</taxon>
        <taxon>Saurischia</taxon>
        <taxon>Theropoda</taxon>
        <taxon>Coelurosauria</taxon>
        <taxon>Aves</taxon>
        <taxon>Neognathae</taxon>
        <taxon>Neoaves</taxon>
        <taxon>Telluraves</taxon>
        <taxon>Australaves</taxon>
        <taxon>Passeriformes</taxon>
        <taxon>Sturnidae</taxon>
        <taxon>Lamprotornis</taxon>
    </lineage>
</organism>
<dbReference type="PANTHER" id="PTHR15437">
    <property type="entry name" value="TRANSCRIPTION TERMINATION FACTOR, MITOCHONDRIAL"/>
    <property type="match status" value="1"/>
</dbReference>
<dbReference type="GO" id="GO:0005759">
    <property type="term" value="C:mitochondrial matrix"/>
    <property type="evidence" value="ECO:0007669"/>
    <property type="project" value="TreeGrafter"/>
</dbReference>
<accession>A0A835NT15</accession>
<dbReference type="GO" id="GO:0003676">
    <property type="term" value="F:nucleic acid binding"/>
    <property type="evidence" value="ECO:0007669"/>
    <property type="project" value="InterPro"/>
</dbReference>
<sequence length="227" mass="25051">MILEERLEGLLKEGISIAQIRETPMVLELTTQIVQYRIKKLSALGYDIKSGNLESLNGTRKDFEVTYGLIYCFWFALNKSIAFYSKIKVKSTLLATADPTAVTPPATAETLPLTRPTPTEGTDVTAVLVISKLFPPIQATPPIVAPTAPFVTLKRPPVTRESMPACCCGVSPSPDCSVSFRRIPSFPLKMCPHKEEKAKLMRPNRDYSSAETEGSDLEMQVLHHINA</sequence>
<reference evidence="2" key="3">
    <citation type="submission" date="2022-01" db="EMBL/GenBank/DDBJ databases">
        <authorList>
            <person name="Rubenstein D.R."/>
        </authorList>
    </citation>
    <scope>NUCLEOTIDE SEQUENCE</scope>
    <source>
        <strain evidence="2">SS15</strain>
        <tissue evidence="2">Liver</tissue>
    </source>
</reference>
<dbReference type="PANTHER" id="PTHR15437:SF1">
    <property type="entry name" value="TRANSCRIPTION TERMINATION FACTOR 2, MITOCHONDRIAL"/>
    <property type="match status" value="1"/>
</dbReference>
<evidence type="ECO:0000313" key="1">
    <source>
        <dbReference type="EMBL" id="KAG0120681.1"/>
    </source>
</evidence>
<comment type="caution">
    <text evidence="1">The sequence shown here is derived from an EMBL/GenBank/DDBJ whole genome shotgun (WGS) entry which is preliminary data.</text>
</comment>
<reference evidence="1" key="1">
    <citation type="submission" date="2020-10" db="EMBL/GenBank/DDBJ databases">
        <title>Feather gene expression reveals the developmental basis of iridescence in African starlings.</title>
        <authorList>
            <person name="Rubenstein D.R."/>
        </authorList>
    </citation>
    <scope>NUCLEOTIDE SEQUENCE</scope>
    <source>
        <strain evidence="1">SS15</strain>
        <tissue evidence="1">Liver</tissue>
    </source>
</reference>
<dbReference type="Proteomes" id="UP000618051">
    <property type="component" value="Unassembled WGS sequence"/>
</dbReference>
<proteinExistence type="predicted"/>